<dbReference type="AlphaFoldDB" id="A0A433QLH4"/>
<gene>
    <name evidence="2" type="ORF">BC938DRAFT_479146</name>
</gene>
<evidence type="ECO:0000313" key="2">
    <source>
        <dbReference type="EMBL" id="RUS30624.1"/>
    </source>
</evidence>
<feature type="domain" description="Molybdenum cofactor sulfurase middle" evidence="1">
    <location>
        <begin position="4"/>
        <end position="70"/>
    </location>
</feature>
<comment type="caution">
    <text evidence="2">The sequence shown here is derived from an EMBL/GenBank/DDBJ whole genome shotgun (WGS) entry which is preliminary data.</text>
</comment>
<dbReference type="InterPro" id="IPR005303">
    <property type="entry name" value="MOCOS_middle"/>
</dbReference>
<evidence type="ECO:0000259" key="1">
    <source>
        <dbReference type="Pfam" id="PF03476"/>
    </source>
</evidence>
<dbReference type="Pfam" id="PF03476">
    <property type="entry name" value="MOSC_N"/>
    <property type="match status" value="1"/>
</dbReference>
<accession>A0A433QLH4</accession>
<dbReference type="EMBL" id="RBNJ01003695">
    <property type="protein sequence ID" value="RUS30624.1"/>
    <property type="molecule type" value="Genomic_DNA"/>
</dbReference>
<proteinExistence type="predicted"/>
<protein>
    <recommendedName>
        <fullName evidence="1">Molybdenum cofactor sulfurase middle domain-containing protein</fullName>
    </recommendedName>
</protein>
<keyword evidence="3" id="KW-1185">Reference proteome</keyword>
<sequence>MTITISNIYVHPVKACRAISATAWPLSKDPTLSYPWSSHPGGLKYDRHWLIITSDDRKFVTQREQPKVGGSARSLFEKKIRGEMSGRHGSLRLTAVFRTFFKLALIKPLLDVDIFNTATSDMGGTLVLTAPGMEKELRIPIHPT</sequence>
<name>A0A433QLH4_9FUNG</name>
<organism evidence="2 3">
    <name type="scientific">Jimgerdemannia flammicorona</name>
    <dbReference type="NCBI Taxonomy" id="994334"/>
    <lineage>
        <taxon>Eukaryota</taxon>
        <taxon>Fungi</taxon>
        <taxon>Fungi incertae sedis</taxon>
        <taxon>Mucoromycota</taxon>
        <taxon>Mucoromycotina</taxon>
        <taxon>Endogonomycetes</taxon>
        <taxon>Endogonales</taxon>
        <taxon>Endogonaceae</taxon>
        <taxon>Jimgerdemannia</taxon>
    </lineage>
</organism>
<evidence type="ECO:0000313" key="3">
    <source>
        <dbReference type="Proteomes" id="UP000274822"/>
    </source>
</evidence>
<dbReference type="SUPFAM" id="SSF141673">
    <property type="entry name" value="MOSC N-terminal domain-like"/>
    <property type="match status" value="1"/>
</dbReference>
<dbReference type="Proteomes" id="UP000274822">
    <property type="component" value="Unassembled WGS sequence"/>
</dbReference>
<reference evidence="2 3" key="1">
    <citation type="journal article" date="2018" name="New Phytol.">
        <title>Phylogenomics of Endogonaceae and evolution of mycorrhizas within Mucoromycota.</title>
        <authorList>
            <person name="Chang Y."/>
            <person name="Desiro A."/>
            <person name="Na H."/>
            <person name="Sandor L."/>
            <person name="Lipzen A."/>
            <person name="Clum A."/>
            <person name="Barry K."/>
            <person name="Grigoriev I.V."/>
            <person name="Martin F.M."/>
            <person name="Stajich J.E."/>
            <person name="Smith M.E."/>
            <person name="Bonito G."/>
            <person name="Spatafora J.W."/>
        </authorList>
    </citation>
    <scope>NUCLEOTIDE SEQUENCE [LARGE SCALE GENOMIC DNA]</scope>
    <source>
        <strain evidence="2 3">AD002</strain>
    </source>
</reference>